<dbReference type="InterPro" id="IPR007814">
    <property type="entry name" value="PaaA_PaaC"/>
</dbReference>
<dbReference type="AlphaFoldDB" id="A0A0U3SKC5"/>
<dbReference type="NCBIfam" id="TIGR02158">
    <property type="entry name" value="PA_CoA_Oxy3"/>
    <property type="match status" value="1"/>
</dbReference>
<dbReference type="PANTHER" id="PTHR30458:SF0">
    <property type="entry name" value="1,2-PHENYLACETYL-COA EPOXIDASE, SUBUNIT C"/>
    <property type="match status" value="1"/>
</dbReference>
<keyword evidence="2" id="KW-1185">Reference proteome</keyword>
<dbReference type="InterPro" id="IPR012347">
    <property type="entry name" value="Ferritin-like"/>
</dbReference>
<accession>A0A0U3SKC5</accession>
<dbReference type="Proteomes" id="UP000059542">
    <property type="component" value="Chromosome"/>
</dbReference>
<sequence>MSLTFQDPRIDLLYRLADDQLILGHRNSEWNGLGPILEEDIAFSSMAQDKLGHSLQMYSMLHALGEPEPDTVAFTRNAPQFHCCQLVELPIGEYDFSLTRHFLFDHAELLRFEALASSSYEPLAQVARKLRGELKYHALHANTWMKRLGTATEEAIERMQRSLNFTLPYALGIFEKTETEPEIISSGLFVGEDELKNRWLESISKVLGQTALDMPDVNTLTPVFGGRHGQHTEFLQPLLDEMAEVFRLDPTADW</sequence>
<dbReference type="GO" id="GO:0010124">
    <property type="term" value="P:phenylacetate catabolic process"/>
    <property type="evidence" value="ECO:0007669"/>
    <property type="project" value="InterPro"/>
</dbReference>
<dbReference type="STRING" id="1411621.AUC43_16810"/>
<dbReference type="Gene3D" id="1.20.1260.10">
    <property type="match status" value="1"/>
</dbReference>
<evidence type="ECO:0000313" key="2">
    <source>
        <dbReference type="Proteomes" id="UP000059542"/>
    </source>
</evidence>
<dbReference type="RefSeq" id="WP_068196328.1">
    <property type="nucleotide sequence ID" value="NZ_CP013909.1"/>
</dbReference>
<protein>
    <submittedName>
        <fullName evidence="1">Phenylacetate-CoA oxygenase</fullName>
    </submittedName>
</protein>
<gene>
    <name evidence="1" type="ORF">AUC43_16810</name>
</gene>
<dbReference type="InterPro" id="IPR052703">
    <property type="entry name" value="Aromatic_CoA_ox/epox"/>
</dbReference>
<organism evidence="1 2">
    <name type="scientific">Hymenobacter sedentarius</name>
    <dbReference type="NCBI Taxonomy" id="1411621"/>
    <lineage>
        <taxon>Bacteria</taxon>
        <taxon>Pseudomonadati</taxon>
        <taxon>Bacteroidota</taxon>
        <taxon>Cytophagia</taxon>
        <taxon>Cytophagales</taxon>
        <taxon>Hymenobacteraceae</taxon>
        <taxon>Hymenobacter</taxon>
    </lineage>
</organism>
<dbReference type="Pfam" id="PF05138">
    <property type="entry name" value="PaaA_PaaC"/>
    <property type="match status" value="1"/>
</dbReference>
<dbReference type="InterPro" id="IPR009078">
    <property type="entry name" value="Ferritin-like_SF"/>
</dbReference>
<dbReference type="KEGG" id="hyg:AUC43_16810"/>
<dbReference type="OrthoDB" id="9789947at2"/>
<dbReference type="InterPro" id="IPR011882">
    <property type="entry name" value="PaaC"/>
</dbReference>
<dbReference type="PANTHER" id="PTHR30458">
    <property type="entry name" value="PHENYLACETIC ACID DEGRADATION PROTEIN PAA"/>
    <property type="match status" value="1"/>
</dbReference>
<dbReference type="SUPFAM" id="SSF47240">
    <property type="entry name" value="Ferritin-like"/>
    <property type="match status" value="1"/>
</dbReference>
<name>A0A0U3SKC5_9BACT</name>
<proteinExistence type="predicted"/>
<reference evidence="1 2" key="1">
    <citation type="submission" date="2015-12" db="EMBL/GenBank/DDBJ databases">
        <authorList>
            <person name="Shamseldin A."/>
            <person name="Moawad H."/>
            <person name="Abd El-Rahim W.M."/>
            <person name="Sadowsky M.J."/>
        </authorList>
    </citation>
    <scope>NUCLEOTIDE SEQUENCE [LARGE SCALE GENOMIC DNA]</scope>
    <source>
        <strain evidence="1 2">DG5B</strain>
    </source>
</reference>
<dbReference type="GO" id="GO:0005829">
    <property type="term" value="C:cytosol"/>
    <property type="evidence" value="ECO:0007669"/>
    <property type="project" value="TreeGrafter"/>
</dbReference>
<evidence type="ECO:0000313" key="1">
    <source>
        <dbReference type="EMBL" id="ALW86596.1"/>
    </source>
</evidence>
<dbReference type="EMBL" id="CP013909">
    <property type="protein sequence ID" value="ALW86596.1"/>
    <property type="molecule type" value="Genomic_DNA"/>
</dbReference>